<name>A0AA86TPU6_9FABA</name>
<proteinExistence type="predicted"/>
<dbReference type="Gramene" id="rna-AYBTSS11_LOCUS26922">
    <property type="protein sequence ID" value="CAJ1974837.1"/>
    <property type="gene ID" value="gene-AYBTSS11_LOCUS26922"/>
</dbReference>
<accession>A0AA86TPU6</accession>
<evidence type="ECO:0000313" key="1">
    <source>
        <dbReference type="EMBL" id="CAJ1974837.1"/>
    </source>
</evidence>
<sequence length="64" mass="7007">IFPSISSSLISKKIGVTYLIIDAYGGVNWHYLRPLHFHSSKLASLISDGLFLGVTSISKNKCVL</sequence>
<protein>
    <submittedName>
        <fullName evidence="1">Uncharacterized protein</fullName>
    </submittedName>
</protein>
<dbReference type="Proteomes" id="UP001189624">
    <property type="component" value="Chromosome 9"/>
</dbReference>
<reference evidence="1" key="1">
    <citation type="submission" date="2023-10" db="EMBL/GenBank/DDBJ databases">
        <authorList>
            <person name="Domelevo Entfellner J.-B."/>
        </authorList>
    </citation>
    <scope>NUCLEOTIDE SEQUENCE</scope>
</reference>
<dbReference type="AlphaFoldDB" id="A0AA86TPU6"/>
<gene>
    <name evidence="1" type="ORF">AYBTSS11_LOCUS26922</name>
</gene>
<feature type="non-terminal residue" evidence="1">
    <location>
        <position position="1"/>
    </location>
</feature>
<dbReference type="EMBL" id="OY731406">
    <property type="protein sequence ID" value="CAJ1974837.1"/>
    <property type="molecule type" value="Genomic_DNA"/>
</dbReference>
<keyword evidence="2" id="KW-1185">Reference proteome</keyword>
<organism evidence="1 2">
    <name type="scientific">Sphenostylis stenocarpa</name>
    <dbReference type="NCBI Taxonomy" id="92480"/>
    <lineage>
        <taxon>Eukaryota</taxon>
        <taxon>Viridiplantae</taxon>
        <taxon>Streptophyta</taxon>
        <taxon>Embryophyta</taxon>
        <taxon>Tracheophyta</taxon>
        <taxon>Spermatophyta</taxon>
        <taxon>Magnoliopsida</taxon>
        <taxon>eudicotyledons</taxon>
        <taxon>Gunneridae</taxon>
        <taxon>Pentapetalae</taxon>
        <taxon>rosids</taxon>
        <taxon>fabids</taxon>
        <taxon>Fabales</taxon>
        <taxon>Fabaceae</taxon>
        <taxon>Papilionoideae</taxon>
        <taxon>50 kb inversion clade</taxon>
        <taxon>NPAAA clade</taxon>
        <taxon>indigoferoid/millettioid clade</taxon>
        <taxon>Phaseoleae</taxon>
        <taxon>Sphenostylis</taxon>
    </lineage>
</organism>
<feature type="non-terminal residue" evidence="1">
    <location>
        <position position="64"/>
    </location>
</feature>
<evidence type="ECO:0000313" key="2">
    <source>
        <dbReference type="Proteomes" id="UP001189624"/>
    </source>
</evidence>